<protein>
    <submittedName>
        <fullName evidence="4">MerR family transcriptional regulator</fullName>
    </submittedName>
</protein>
<comment type="caution">
    <text evidence="4">The sequence shown here is derived from an EMBL/GenBank/DDBJ whole genome shotgun (WGS) entry which is preliminary data.</text>
</comment>
<keyword evidence="1" id="KW-0238">DNA-binding</keyword>
<gene>
    <name evidence="4" type="ORF">D4N35_015560</name>
</gene>
<dbReference type="Gene3D" id="1.10.1660.10">
    <property type="match status" value="1"/>
</dbReference>
<dbReference type="PROSITE" id="PS50937">
    <property type="entry name" value="HTH_MERR_2"/>
    <property type="match status" value="1"/>
</dbReference>
<dbReference type="OrthoDB" id="1770985at2"/>
<dbReference type="InterPro" id="IPR000551">
    <property type="entry name" value="MerR-type_HTH_dom"/>
</dbReference>
<dbReference type="InterPro" id="IPR009061">
    <property type="entry name" value="DNA-bd_dom_put_sf"/>
</dbReference>
<evidence type="ECO:0000256" key="2">
    <source>
        <dbReference type="SAM" id="Coils"/>
    </source>
</evidence>
<dbReference type="Pfam" id="PF13411">
    <property type="entry name" value="MerR_1"/>
    <property type="match status" value="1"/>
</dbReference>
<dbReference type="SMART" id="SM00422">
    <property type="entry name" value="HTH_MERR"/>
    <property type="match status" value="1"/>
</dbReference>
<sequence>MKIGEFAKSFHVTTDTVRHYIEMGLLIPTKEGSHYFFDAACMDDMEWIVKLKQLQFTLQEIHKVISLKRVTHFVDIEEIDYYLKVLIEKKQELLREKKKINRSLRLLDEKIESVHQTNVTTAETGVPLLFLSMFYCPYCREALHVTDAFIKEQYVLKGSFRCSCGYEAVIKDGIVVTPNLSASPQNEHYIYP</sequence>
<dbReference type="SUPFAM" id="SSF46955">
    <property type="entry name" value="Putative DNA-binding domain"/>
    <property type="match status" value="1"/>
</dbReference>
<accession>A0A443IKY0</accession>
<evidence type="ECO:0000259" key="3">
    <source>
        <dbReference type="PROSITE" id="PS50937"/>
    </source>
</evidence>
<dbReference type="EMBL" id="QYTU02000044">
    <property type="protein sequence ID" value="RWR05431.1"/>
    <property type="molecule type" value="Genomic_DNA"/>
</dbReference>
<proteinExistence type="predicted"/>
<keyword evidence="5" id="KW-1185">Reference proteome</keyword>
<evidence type="ECO:0000313" key="5">
    <source>
        <dbReference type="Proteomes" id="UP000273811"/>
    </source>
</evidence>
<dbReference type="GO" id="GO:0003677">
    <property type="term" value="F:DNA binding"/>
    <property type="evidence" value="ECO:0007669"/>
    <property type="project" value="UniProtKB-KW"/>
</dbReference>
<evidence type="ECO:0000256" key="1">
    <source>
        <dbReference type="ARBA" id="ARBA00023125"/>
    </source>
</evidence>
<name>A0A443IKY0_9BACI</name>
<reference evidence="4" key="1">
    <citation type="submission" date="2018-12" db="EMBL/GenBank/DDBJ databases">
        <authorList>
            <person name="Sun L."/>
            <person name="Chen Z."/>
        </authorList>
    </citation>
    <scope>NUCLEOTIDE SEQUENCE [LARGE SCALE GENOMIC DNA]</scope>
    <source>
        <strain evidence="4">DSM 16012</strain>
    </source>
</reference>
<dbReference type="AlphaFoldDB" id="A0A443IKY0"/>
<dbReference type="GO" id="GO:0003700">
    <property type="term" value="F:DNA-binding transcription factor activity"/>
    <property type="evidence" value="ECO:0007669"/>
    <property type="project" value="InterPro"/>
</dbReference>
<organism evidence="4 5">
    <name type="scientific">Siminovitchia fortis</name>
    <dbReference type="NCBI Taxonomy" id="254758"/>
    <lineage>
        <taxon>Bacteria</taxon>
        <taxon>Bacillati</taxon>
        <taxon>Bacillota</taxon>
        <taxon>Bacilli</taxon>
        <taxon>Bacillales</taxon>
        <taxon>Bacillaceae</taxon>
        <taxon>Siminovitchia</taxon>
    </lineage>
</organism>
<dbReference type="InterPro" id="IPR047057">
    <property type="entry name" value="MerR_fam"/>
</dbReference>
<feature type="coiled-coil region" evidence="2">
    <location>
        <begin position="83"/>
        <end position="110"/>
    </location>
</feature>
<evidence type="ECO:0000313" key="4">
    <source>
        <dbReference type="EMBL" id="RWR05431.1"/>
    </source>
</evidence>
<dbReference type="PANTHER" id="PTHR30204">
    <property type="entry name" value="REDOX-CYCLING DRUG-SENSING TRANSCRIPTIONAL ACTIVATOR SOXR"/>
    <property type="match status" value="1"/>
</dbReference>
<keyword evidence="2" id="KW-0175">Coiled coil</keyword>
<dbReference type="PANTHER" id="PTHR30204:SF96">
    <property type="entry name" value="CHROMOSOME-ANCHORING PROTEIN RACA"/>
    <property type="match status" value="1"/>
</dbReference>
<feature type="domain" description="HTH merR-type" evidence="3">
    <location>
        <begin position="1"/>
        <end position="67"/>
    </location>
</feature>
<dbReference type="RefSeq" id="WP_120075329.1">
    <property type="nucleotide sequence ID" value="NZ_CP126113.1"/>
</dbReference>
<dbReference type="Proteomes" id="UP000273811">
    <property type="component" value="Unassembled WGS sequence"/>
</dbReference>